<comment type="similarity">
    <text evidence="3">Belongs to the alpha-ketoglutarate dehydrogenase component 4 family.</text>
</comment>
<dbReference type="AlphaFoldDB" id="A0A0F0IFC3"/>
<dbReference type="GO" id="GO:0005739">
    <property type="term" value="C:mitochondrion"/>
    <property type="evidence" value="ECO:0007669"/>
    <property type="project" value="UniProtKB-SubCell"/>
</dbReference>
<feature type="region of interest" description="Disordered" evidence="4">
    <location>
        <begin position="59"/>
        <end position="84"/>
    </location>
</feature>
<evidence type="ECO:0000313" key="5">
    <source>
        <dbReference type="EMBL" id="KJK64518.1"/>
    </source>
</evidence>
<dbReference type="EMBL" id="JZEE01000395">
    <property type="protein sequence ID" value="KJK64518.1"/>
    <property type="molecule type" value="Genomic_DNA"/>
</dbReference>
<evidence type="ECO:0008006" key="7">
    <source>
        <dbReference type="Google" id="ProtNLM"/>
    </source>
</evidence>
<dbReference type="Pfam" id="PF10937">
    <property type="entry name" value="Kgd4-YMR31"/>
    <property type="match status" value="1"/>
</dbReference>
<evidence type="ECO:0000313" key="6">
    <source>
        <dbReference type="Proteomes" id="UP000033540"/>
    </source>
</evidence>
<comment type="subcellular location">
    <subcellularLocation>
        <location evidence="1">Mitochondrion</location>
    </subcellularLocation>
</comment>
<dbReference type="GO" id="GO:0006103">
    <property type="term" value="P:2-oxoglutarate metabolic process"/>
    <property type="evidence" value="ECO:0007669"/>
    <property type="project" value="InterPro"/>
</dbReference>
<dbReference type="OrthoDB" id="2116030at2759"/>
<reference evidence="5 6" key="1">
    <citation type="submission" date="2015-02" db="EMBL/GenBank/DDBJ databases">
        <title>Draft genome sequence of Aspergillus parasiticus SU-1.</title>
        <authorList>
            <person name="Yu J."/>
            <person name="Fedorova N."/>
            <person name="Yin Y."/>
            <person name="Losada L."/>
            <person name="Zafar N."/>
            <person name="Taujale R."/>
            <person name="Ehrlich K.C."/>
            <person name="Bhatnagar D."/>
            <person name="Cleveland T.E."/>
            <person name="Bennett J.W."/>
            <person name="Nierman W.C."/>
        </authorList>
    </citation>
    <scope>NUCLEOTIDE SEQUENCE [LARGE SCALE GENOMIC DNA]</scope>
    <source>
        <strain evidence="6">ATCC 56775 / NRRL 5862 / SRRC 143 / SU-1</strain>
    </source>
</reference>
<dbReference type="STRING" id="1403190.A0A0F0IFC3"/>
<dbReference type="InterPro" id="IPR020373">
    <property type="entry name" value="Kgd4/YMR-31"/>
</dbReference>
<accession>A0A0F0IFC3</accession>
<evidence type="ECO:0000256" key="1">
    <source>
        <dbReference type="ARBA" id="ARBA00004173"/>
    </source>
</evidence>
<evidence type="ECO:0000256" key="2">
    <source>
        <dbReference type="ARBA" id="ARBA00023128"/>
    </source>
</evidence>
<sequence>MHATAALRSAARTPLIRFLGRRSVPQSIDHTPRPHPASPSGALPDSFAAYRVKAQQHGPLSRGSFVEGAIGRSSGSSLGPVQPKQGEYFDRAELPPRFQRLPWSQAEIEAIETGGASLFA</sequence>
<proteinExistence type="inferred from homology"/>
<dbReference type="PANTHER" id="PTHR31601">
    <property type="entry name" value="28S RIBOSOMAL PROTEIN S36, MITOCHONDRIAL"/>
    <property type="match status" value="1"/>
</dbReference>
<dbReference type="GO" id="GO:0004591">
    <property type="term" value="F:oxoglutarate dehydrogenase (succinyl-transferring) activity"/>
    <property type="evidence" value="ECO:0007669"/>
    <property type="project" value="TreeGrafter"/>
</dbReference>
<gene>
    <name evidence="5" type="ORF">P875_00011288</name>
</gene>
<dbReference type="PANTHER" id="PTHR31601:SF2">
    <property type="entry name" value="ALPHA-KETOGLUTARATE DEHYDROGENASE COMPONENT 4"/>
    <property type="match status" value="1"/>
</dbReference>
<comment type="caution">
    <text evidence="5">The sequence shown here is derived from an EMBL/GenBank/DDBJ whole genome shotgun (WGS) entry which is preliminary data.</text>
</comment>
<keyword evidence="2" id="KW-0496">Mitochondrion</keyword>
<evidence type="ECO:0000256" key="3">
    <source>
        <dbReference type="ARBA" id="ARBA00043970"/>
    </source>
</evidence>
<protein>
    <recommendedName>
        <fullName evidence="7">Ribosomal protein S36, mitochondrial</fullName>
    </recommendedName>
</protein>
<evidence type="ECO:0000256" key="4">
    <source>
        <dbReference type="SAM" id="MobiDB-lite"/>
    </source>
</evidence>
<organism evidence="5 6">
    <name type="scientific">Aspergillus parasiticus (strain ATCC 56775 / NRRL 5862 / SRRC 143 / SU-1)</name>
    <dbReference type="NCBI Taxonomy" id="1403190"/>
    <lineage>
        <taxon>Eukaryota</taxon>
        <taxon>Fungi</taxon>
        <taxon>Dikarya</taxon>
        <taxon>Ascomycota</taxon>
        <taxon>Pezizomycotina</taxon>
        <taxon>Eurotiomycetes</taxon>
        <taxon>Eurotiomycetidae</taxon>
        <taxon>Eurotiales</taxon>
        <taxon>Aspergillaceae</taxon>
        <taxon>Aspergillus</taxon>
        <taxon>Aspergillus subgen. Circumdati</taxon>
    </lineage>
</organism>
<feature type="region of interest" description="Disordered" evidence="4">
    <location>
        <begin position="21"/>
        <end position="44"/>
    </location>
</feature>
<dbReference type="Proteomes" id="UP000033540">
    <property type="component" value="Unassembled WGS sequence"/>
</dbReference>
<name>A0A0F0IFC3_ASPPU</name>